<evidence type="ECO:0000256" key="4">
    <source>
        <dbReference type="ARBA" id="ARBA00022840"/>
    </source>
</evidence>
<dbReference type="CDD" id="cd18787">
    <property type="entry name" value="SF2_C_DEAD"/>
    <property type="match status" value="1"/>
</dbReference>
<dbReference type="EMBL" id="CP045484">
    <property type="protein sequence ID" value="QGR18085.1"/>
    <property type="molecule type" value="Genomic_DNA"/>
</dbReference>
<dbReference type="GO" id="GO:0003724">
    <property type="term" value="F:RNA helicase activity"/>
    <property type="evidence" value="ECO:0007669"/>
    <property type="project" value="UniProtKB-EC"/>
</dbReference>
<dbReference type="SUPFAM" id="SSF52540">
    <property type="entry name" value="P-loop containing nucleoside triphosphate hydrolases"/>
    <property type="match status" value="1"/>
</dbReference>
<evidence type="ECO:0000313" key="7">
    <source>
        <dbReference type="EMBL" id="MBB5254711.1"/>
    </source>
</evidence>
<evidence type="ECO:0000259" key="6">
    <source>
        <dbReference type="PROSITE" id="PS51194"/>
    </source>
</evidence>
<dbReference type="InterPro" id="IPR044742">
    <property type="entry name" value="DEAD/DEAH_RhlB"/>
</dbReference>
<keyword evidence="9" id="KW-1185">Reference proteome</keyword>
<keyword evidence="3 8" id="KW-0347">Helicase</keyword>
<dbReference type="AlphaFoldDB" id="A0A650CK72"/>
<keyword evidence="2 7" id="KW-0378">Hydrolase</keyword>
<gene>
    <name evidence="8" type="ORF">D1869_13470</name>
    <name evidence="7" type="ORF">HNQ62_002485</name>
</gene>
<dbReference type="EC" id="3.6.4.13" evidence="7"/>
<dbReference type="GO" id="GO:0140097">
    <property type="term" value="F:catalytic activity, acting on DNA"/>
    <property type="evidence" value="ECO:0007669"/>
    <property type="project" value="UniProtKB-ARBA"/>
</dbReference>
<dbReference type="Pfam" id="PF00270">
    <property type="entry name" value="DEAD"/>
    <property type="match status" value="1"/>
</dbReference>
<evidence type="ECO:0000256" key="1">
    <source>
        <dbReference type="ARBA" id="ARBA00022741"/>
    </source>
</evidence>
<feature type="domain" description="Helicase C-terminal" evidence="6">
    <location>
        <begin position="196"/>
        <end position="337"/>
    </location>
</feature>
<accession>A0A650CK72</accession>
<reference evidence="7 10" key="2">
    <citation type="submission" date="2020-08" db="EMBL/GenBank/DDBJ databases">
        <title>Genomic Encyclopedia of Type Strains, Phase IV (KMG-IV): sequencing the most valuable type-strain genomes for metagenomic binning, comparative biology and taxonomic classification.</title>
        <authorList>
            <person name="Goeker M."/>
        </authorList>
    </citation>
    <scope>NUCLEOTIDE SEQUENCE [LARGE SCALE GENOMIC DNA]</scope>
    <source>
        <strain evidence="7 10">DSM 12421</strain>
    </source>
</reference>
<dbReference type="GO" id="GO:0005524">
    <property type="term" value="F:ATP binding"/>
    <property type="evidence" value="ECO:0007669"/>
    <property type="project" value="UniProtKB-KW"/>
</dbReference>
<reference evidence="8 9" key="1">
    <citation type="submission" date="2019-10" db="EMBL/GenBank/DDBJ databases">
        <title>Genome Sequences from Six Type Strain Members of the Archaeal Family Sulfolobaceae: Acidianus ambivalens, Acidianus infernus, Metallosphaera prunae, Stygiolobus azoricus, Sulfolobus metallicus, and Sulfurisphaera ohwakuensis.</title>
        <authorList>
            <person name="Counts J.A."/>
            <person name="Kelly R.M."/>
        </authorList>
    </citation>
    <scope>NUCLEOTIDE SEQUENCE [LARGE SCALE GENOMIC DNA]</scope>
    <source>
        <strain evidence="8 9">TA-1</strain>
    </source>
</reference>
<name>A0A650CK72_SULOH</name>
<dbReference type="KEGG" id="soh:D1869_13470"/>
<dbReference type="RefSeq" id="WP_156015574.1">
    <property type="nucleotide sequence ID" value="NZ_CP045484.1"/>
</dbReference>
<dbReference type="GO" id="GO:0005829">
    <property type="term" value="C:cytosol"/>
    <property type="evidence" value="ECO:0007669"/>
    <property type="project" value="TreeGrafter"/>
</dbReference>
<dbReference type="InterPro" id="IPR014001">
    <property type="entry name" value="Helicase_ATP-bd"/>
</dbReference>
<dbReference type="InterPro" id="IPR011545">
    <property type="entry name" value="DEAD/DEAH_box_helicase_dom"/>
</dbReference>
<evidence type="ECO:0000259" key="5">
    <source>
        <dbReference type="PROSITE" id="PS51192"/>
    </source>
</evidence>
<dbReference type="PROSITE" id="PS51194">
    <property type="entry name" value="HELICASE_CTER"/>
    <property type="match status" value="1"/>
</dbReference>
<keyword evidence="4" id="KW-0067">ATP-binding</keyword>
<evidence type="ECO:0000313" key="8">
    <source>
        <dbReference type="EMBL" id="QGR18085.1"/>
    </source>
</evidence>
<dbReference type="SMART" id="SM00490">
    <property type="entry name" value="HELICc"/>
    <property type="match status" value="1"/>
</dbReference>
<evidence type="ECO:0000256" key="2">
    <source>
        <dbReference type="ARBA" id="ARBA00022801"/>
    </source>
</evidence>
<dbReference type="InterPro" id="IPR001650">
    <property type="entry name" value="Helicase_C-like"/>
</dbReference>
<dbReference type="CDD" id="cd00268">
    <property type="entry name" value="DEADc"/>
    <property type="match status" value="1"/>
</dbReference>
<dbReference type="InterPro" id="IPR050079">
    <property type="entry name" value="DEAD_box_RNA_helicase"/>
</dbReference>
<dbReference type="PANTHER" id="PTHR47959">
    <property type="entry name" value="ATP-DEPENDENT RNA HELICASE RHLE-RELATED"/>
    <property type="match status" value="1"/>
</dbReference>
<feature type="domain" description="Helicase ATP-binding" evidence="5">
    <location>
        <begin position="25"/>
        <end position="188"/>
    </location>
</feature>
<dbReference type="EMBL" id="JACHFY010000022">
    <property type="protein sequence ID" value="MBB5254711.1"/>
    <property type="molecule type" value="Genomic_DNA"/>
</dbReference>
<proteinExistence type="predicted"/>
<dbReference type="Pfam" id="PF00271">
    <property type="entry name" value="Helicase_C"/>
    <property type="match status" value="1"/>
</dbReference>
<dbReference type="Proteomes" id="UP000582213">
    <property type="component" value="Unassembled WGS sequence"/>
</dbReference>
<keyword evidence="1" id="KW-0547">Nucleotide-binding</keyword>
<dbReference type="GeneID" id="42802273"/>
<organism evidence="8 9">
    <name type="scientific">Sulfurisphaera ohwakuensis</name>
    <dbReference type="NCBI Taxonomy" id="69656"/>
    <lineage>
        <taxon>Archaea</taxon>
        <taxon>Thermoproteota</taxon>
        <taxon>Thermoprotei</taxon>
        <taxon>Sulfolobales</taxon>
        <taxon>Sulfolobaceae</taxon>
        <taxon>Sulfurisphaera</taxon>
    </lineage>
</organism>
<dbReference type="OrthoDB" id="4631at2157"/>
<dbReference type="GO" id="GO:0003676">
    <property type="term" value="F:nucleic acid binding"/>
    <property type="evidence" value="ECO:0007669"/>
    <property type="project" value="InterPro"/>
</dbReference>
<evidence type="ECO:0000313" key="9">
    <source>
        <dbReference type="Proteomes" id="UP000427373"/>
    </source>
</evidence>
<dbReference type="SMART" id="SM00487">
    <property type="entry name" value="DEXDc"/>
    <property type="match status" value="1"/>
</dbReference>
<dbReference type="PROSITE" id="PS51192">
    <property type="entry name" value="HELICASE_ATP_BIND_1"/>
    <property type="match status" value="1"/>
</dbReference>
<protein>
    <submittedName>
        <fullName evidence="7">ATP-dependent RNA helicase DeaD</fullName>
        <ecNumber evidence="7">3.6.4.13</ecNumber>
    </submittedName>
    <submittedName>
        <fullName evidence="8">DEAD/DEAH box helicase</fullName>
    </submittedName>
</protein>
<evidence type="ECO:0000313" key="10">
    <source>
        <dbReference type="Proteomes" id="UP000582213"/>
    </source>
</evidence>
<dbReference type="PANTHER" id="PTHR47959:SF1">
    <property type="entry name" value="ATP-DEPENDENT RNA HELICASE DBPA"/>
    <property type="match status" value="1"/>
</dbReference>
<dbReference type="InterPro" id="IPR027417">
    <property type="entry name" value="P-loop_NTPase"/>
</dbReference>
<dbReference type="GO" id="GO:0016787">
    <property type="term" value="F:hydrolase activity"/>
    <property type="evidence" value="ECO:0007669"/>
    <property type="project" value="UniProtKB-KW"/>
</dbReference>
<dbReference type="Proteomes" id="UP000427373">
    <property type="component" value="Chromosome"/>
</dbReference>
<dbReference type="Gene3D" id="3.40.50.300">
    <property type="entry name" value="P-loop containing nucleotide triphosphate hydrolases"/>
    <property type="match status" value="2"/>
</dbReference>
<sequence length="337" mass="38374">MNEKIEQAIREMGFKNFTEVQSKTIPLMLQGKNVVVRAKTGSGKTAAYAIPILELGMKSLVITPTRELTRQVASHIRDIGRYMDTKVAEVYGGMPYKTQINRVKNADIVVATPGRLLDLWSKGVIDLSSFEIVIIDEADLMFEMGFIDDIKIILAQTSNRKITGLFSATIPEEIRKVVKDFITSYEEIEACIGLANVEHKFVHVKDDWRSKVQALRENKDKGVIVFVRTRNRVAKLVRLFDNAIELRGDLPQSIRNRNIDAFREGEYDMLITTDVASRGLDIPLVEKVINFDAPQDLRTYIHRIGRTGRMGRKGEAITFILNEYWLEKEIKKISQKA</sequence>
<evidence type="ECO:0000256" key="3">
    <source>
        <dbReference type="ARBA" id="ARBA00022806"/>
    </source>
</evidence>